<dbReference type="InterPro" id="IPR016763">
    <property type="entry name" value="VAP"/>
</dbReference>
<feature type="domain" description="MSP" evidence="5">
    <location>
        <begin position="79"/>
        <end position="199"/>
    </location>
</feature>
<keyword evidence="4" id="KW-0472">Membrane</keyword>
<reference evidence="7" key="1">
    <citation type="submission" date="2024-07" db="EMBL/GenBank/DDBJ databases">
        <title>Two chromosome-level genome assemblies of Korean endemic species Abeliophyllum distichum and Forsythia ovata (Oleaceae).</title>
        <authorList>
            <person name="Jang H."/>
        </authorList>
    </citation>
    <scope>NUCLEOTIDE SEQUENCE [LARGE SCALE GENOMIC DNA]</scope>
</reference>
<evidence type="ECO:0000313" key="6">
    <source>
        <dbReference type="EMBL" id="KAL2458567.1"/>
    </source>
</evidence>
<dbReference type="Gene3D" id="2.60.40.10">
    <property type="entry name" value="Immunoglobulins"/>
    <property type="match status" value="1"/>
</dbReference>
<feature type="coiled-coil region" evidence="2">
    <location>
        <begin position="296"/>
        <end position="358"/>
    </location>
</feature>
<dbReference type="Pfam" id="PF00635">
    <property type="entry name" value="Motile_Sperm"/>
    <property type="match status" value="1"/>
</dbReference>
<feature type="transmembrane region" description="Helical" evidence="4">
    <location>
        <begin position="366"/>
        <end position="387"/>
    </location>
</feature>
<dbReference type="PANTHER" id="PTHR10809:SF148">
    <property type="entry name" value="OS01G0936800 PROTEIN"/>
    <property type="match status" value="1"/>
</dbReference>
<dbReference type="InterPro" id="IPR008962">
    <property type="entry name" value="PapD-like_sf"/>
</dbReference>
<dbReference type="PANTHER" id="PTHR10809">
    <property type="entry name" value="VESICLE-ASSOCIATED MEMBRANE PROTEIN-ASSOCIATED PROTEIN"/>
    <property type="match status" value="1"/>
</dbReference>
<keyword evidence="2" id="KW-0175">Coiled coil</keyword>
<dbReference type="FunFam" id="2.60.40.10:FF:000813">
    <property type="entry name" value="Vesicle-associated protein 1-1"/>
    <property type="match status" value="1"/>
</dbReference>
<dbReference type="InterPro" id="IPR013783">
    <property type="entry name" value="Ig-like_fold"/>
</dbReference>
<dbReference type="GO" id="GO:0005783">
    <property type="term" value="C:endoplasmic reticulum"/>
    <property type="evidence" value="ECO:0007669"/>
    <property type="project" value="UniProtKB-ARBA"/>
</dbReference>
<feature type="region of interest" description="Disordered" evidence="3">
    <location>
        <begin position="1"/>
        <end position="27"/>
    </location>
</feature>
<dbReference type="EMBL" id="JBFOLJ010000028">
    <property type="protein sequence ID" value="KAL2458567.1"/>
    <property type="molecule type" value="Genomic_DNA"/>
</dbReference>
<evidence type="ECO:0000259" key="5">
    <source>
        <dbReference type="PROSITE" id="PS50202"/>
    </source>
</evidence>
<evidence type="ECO:0000256" key="4">
    <source>
        <dbReference type="SAM" id="Phobius"/>
    </source>
</evidence>
<dbReference type="InterPro" id="IPR000535">
    <property type="entry name" value="MSP_dom"/>
</dbReference>
<accession>A0ABD1P3X6</accession>
<dbReference type="PROSITE" id="PS50202">
    <property type="entry name" value="MSP"/>
    <property type="match status" value="1"/>
</dbReference>
<name>A0ABD1P3X6_9LAMI</name>
<evidence type="ECO:0000256" key="3">
    <source>
        <dbReference type="SAM" id="MobiDB-lite"/>
    </source>
</evidence>
<sequence length="389" mass="44332">MLRCRNGLAAKKSPNSEPQLDENKEKKNNQLQEKLNSNSANLKGNVCVFERDLSERWKFHAKVQKISTFPARRIMSARLVDIQPCELNFIFEVKKQSSCSVHLTNLSDQYVAFKVKTTSPKKYCVRPNVGIIKPNSTCDFTVTMQAQKSAPDDMQCKDKFLIQHTIVPYGTTEEEITSGMFAKDSDKYVEETKLRVVLTSPPHSPMLLPGNGILKQEPYNDTAILKDKLQSRVEKLSPSQTLFKKVEDAKIITNKEEHILPNVVENVKSVPAKNEKLKPDKDEDFKPDKYEESRQVKDVEETKFKLTNDIEELKSKITALGSKLTEAQDTISKLKEEKSSTIREKEILKQELVMLRRNNGTRKVQVGFPPLFVCMVALIGLIVGFWLRA</sequence>
<keyword evidence="4" id="KW-0812">Transmembrane</keyword>
<proteinExistence type="inferred from homology"/>
<protein>
    <submittedName>
        <fullName evidence="6">Vesicle-associated protein 2-2</fullName>
    </submittedName>
</protein>
<dbReference type="SUPFAM" id="SSF49354">
    <property type="entry name" value="PapD-like"/>
    <property type="match status" value="1"/>
</dbReference>
<evidence type="ECO:0000256" key="1">
    <source>
        <dbReference type="ARBA" id="ARBA00008932"/>
    </source>
</evidence>
<dbReference type="Proteomes" id="UP001604277">
    <property type="component" value="Unassembled WGS sequence"/>
</dbReference>
<comment type="caution">
    <text evidence="6">The sequence shown here is derived from an EMBL/GenBank/DDBJ whole genome shotgun (WGS) entry which is preliminary data.</text>
</comment>
<evidence type="ECO:0000313" key="7">
    <source>
        <dbReference type="Proteomes" id="UP001604277"/>
    </source>
</evidence>
<comment type="similarity">
    <text evidence="1">Belongs to the VAMP-associated protein (VAP) (TC 9.B.17) family.</text>
</comment>
<organism evidence="6 7">
    <name type="scientific">Forsythia ovata</name>
    <dbReference type="NCBI Taxonomy" id="205694"/>
    <lineage>
        <taxon>Eukaryota</taxon>
        <taxon>Viridiplantae</taxon>
        <taxon>Streptophyta</taxon>
        <taxon>Embryophyta</taxon>
        <taxon>Tracheophyta</taxon>
        <taxon>Spermatophyta</taxon>
        <taxon>Magnoliopsida</taxon>
        <taxon>eudicotyledons</taxon>
        <taxon>Gunneridae</taxon>
        <taxon>Pentapetalae</taxon>
        <taxon>asterids</taxon>
        <taxon>lamiids</taxon>
        <taxon>Lamiales</taxon>
        <taxon>Oleaceae</taxon>
        <taxon>Forsythieae</taxon>
        <taxon>Forsythia</taxon>
    </lineage>
</organism>
<evidence type="ECO:0000256" key="2">
    <source>
        <dbReference type="SAM" id="Coils"/>
    </source>
</evidence>
<keyword evidence="4" id="KW-1133">Transmembrane helix</keyword>
<keyword evidence="7" id="KW-1185">Reference proteome</keyword>
<gene>
    <name evidence="6" type="ORF">Fot_55597</name>
</gene>
<dbReference type="AlphaFoldDB" id="A0ABD1P3X6"/>